<dbReference type="Proteomes" id="UP000616151">
    <property type="component" value="Unassembled WGS sequence"/>
</dbReference>
<name>A0ACC5QXY8_9HYPH</name>
<reference evidence="1" key="1">
    <citation type="submission" date="2021-01" db="EMBL/GenBank/DDBJ databases">
        <authorList>
            <person name="Sun Q."/>
        </authorList>
    </citation>
    <scope>NUCLEOTIDE SEQUENCE</scope>
    <source>
        <strain evidence="1">YIM B02566</strain>
    </source>
</reference>
<comment type="caution">
    <text evidence="1">The sequence shown here is derived from an EMBL/GenBank/DDBJ whole genome shotgun (WGS) entry which is preliminary data.</text>
</comment>
<organism evidence="1 2">
    <name type="scientific">Taklimakanibacter albus</name>
    <dbReference type="NCBI Taxonomy" id="2800327"/>
    <lineage>
        <taxon>Bacteria</taxon>
        <taxon>Pseudomonadati</taxon>
        <taxon>Pseudomonadota</taxon>
        <taxon>Alphaproteobacteria</taxon>
        <taxon>Hyphomicrobiales</taxon>
        <taxon>Aestuariivirgaceae</taxon>
        <taxon>Taklimakanibacter</taxon>
    </lineage>
</organism>
<gene>
    <name evidence="1" type="ORF">JHL16_02495</name>
</gene>
<keyword evidence="2" id="KW-1185">Reference proteome</keyword>
<proteinExistence type="predicted"/>
<accession>A0ACC5QXY8</accession>
<dbReference type="EMBL" id="JAENHL010000004">
    <property type="protein sequence ID" value="MBK1865207.1"/>
    <property type="molecule type" value="Genomic_DNA"/>
</dbReference>
<evidence type="ECO:0000313" key="1">
    <source>
        <dbReference type="EMBL" id="MBK1865207.1"/>
    </source>
</evidence>
<sequence>MTDDFDPLKSPFRGEAPKPDPAAKAAGIAAAMAAYDEIFAKTSQGTRAKPRLMTRVRGFLSGSTKMHGLRLSYGLMAGASLAVIALITVNSGMLRGPQNSFYVEEPPALPTEIDSKVKKAEPRQRADASPARKEIIEQLPAVPKPAPQASGGLGLDMSKSDSAADAIAPKGGNFSDYAESESLAGSVMTYAPTTAAKSADQRQLYYQDQGRDKFTDIKTNPVKIARDEPVSTFSIDVDTSSYSFVRGELNQNVLPQKDAVRVEEMINYFPYDYAGPADRTVPFKANVSVFPSPWNPDTRLMHIGIKGFSLNGQEKPRSNLVFLVDTSGSMDEPNKLPLLENSLKLLVDTMGPEDTVSIVTYAGNAGTVLEPTKAKDKAKIIGALDRLMAGGSTAGAEGIRQAYQLAEQSFDKTGINRVILATDGDFNVGITDPEELKSFIERKRDSGVTLSVLGFGRGNYNDEMMQTLAQNGNGNAAYIDTLNEARKVLVDEVSSTLFTIAQDVKIQVEFNPDTVSEYRLIGYETRMLQREDFNNDKVDAGDIGSGHTVTAIYEITPRDSKSKLNDDLRYGTSETPAKAGADEYGFVKIRYKLPGEKDSKLISEPVKIDAAAANIDAAPQESRFATAVAAFGQLLRGGQYTKSYSYDDVIALAQGARGKDEFGYRAEFVNLVRLAKSAQGLELLKQ</sequence>
<evidence type="ECO:0000313" key="2">
    <source>
        <dbReference type="Proteomes" id="UP000616151"/>
    </source>
</evidence>
<protein>
    <submittedName>
        <fullName evidence="1">VWA domain-containing protein</fullName>
    </submittedName>
</protein>